<dbReference type="PANTHER" id="PTHR43375:SF1">
    <property type="entry name" value="OROTIDINE 5'-PHOSPHATE DECARBOXYLASE"/>
    <property type="match status" value="1"/>
</dbReference>
<protein>
    <recommendedName>
        <fullName evidence="7">Orotidine-5'-phosphate decarboxylase</fullName>
        <ecNumber evidence="7">4.1.1.23</ecNumber>
    </recommendedName>
</protein>
<name>A0ABP6LNM3_9ACTN</name>
<dbReference type="InterPro" id="IPR013785">
    <property type="entry name" value="Aldolase_TIM"/>
</dbReference>
<dbReference type="EMBL" id="BAAAVS010000057">
    <property type="protein sequence ID" value="GAA3046888.1"/>
    <property type="molecule type" value="Genomic_DNA"/>
</dbReference>
<evidence type="ECO:0000256" key="2">
    <source>
        <dbReference type="ARBA" id="ARBA00008847"/>
    </source>
</evidence>
<gene>
    <name evidence="9" type="primary">pyrF</name>
    <name evidence="9" type="ORF">GCM10010528_27580</name>
</gene>
<dbReference type="NCBIfam" id="TIGR02127">
    <property type="entry name" value="pyrF_sub2"/>
    <property type="match status" value="1"/>
</dbReference>
<accession>A0ABP6LNM3</accession>
<keyword evidence="5" id="KW-0456">Lyase</keyword>
<evidence type="ECO:0000256" key="7">
    <source>
        <dbReference type="NCBIfam" id="TIGR02127"/>
    </source>
</evidence>
<keyword evidence="3" id="KW-0210">Decarboxylase</keyword>
<dbReference type="Proteomes" id="UP001501035">
    <property type="component" value="Unassembled WGS sequence"/>
</dbReference>
<feature type="domain" description="Orotidine 5'-phosphate decarboxylase" evidence="8">
    <location>
        <begin position="20"/>
        <end position="263"/>
    </location>
</feature>
<sequence length="278" mass="28102">MTPAAGFASRYRAAVADRGRLCVGIDPHRDLLVQWGLPESADGLARFGDICVEALGPTAAVIKPQVAFFESYGSAGFAALERVITGCRDAGALVLADAKRGDIGSTMAAYARAWLADDSPLCADAVTASPYLGFGSLQPAVSEARDLSRAVIVLARTSNPEGAALQSAQAAGRTVAQSIVDDAAAINADGRATVGVVVGATRAHGLDLQGLRGVILAPGLGAQGATAAELPELFAAADQQWLLPASSRGILGAGPSGSALRAACEAARDEVEAALRAP</sequence>
<evidence type="ECO:0000256" key="6">
    <source>
        <dbReference type="ARBA" id="ARBA00049157"/>
    </source>
</evidence>
<evidence type="ECO:0000256" key="4">
    <source>
        <dbReference type="ARBA" id="ARBA00022975"/>
    </source>
</evidence>
<comment type="caution">
    <text evidence="9">The sequence shown here is derived from an EMBL/GenBank/DDBJ whole genome shotgun (WGS) entry which is preliminary data.</text>
</comment>
<dbReference type="PANTHER" id="PTHR43375">
    <property type="entry name" value="OROTIDINE 5'-PHOSPHATE DECARBOXYLASE"/>
    <property type="match status" value="1"/>
</dbReference>
<evidence type="ECO:0000313" key="9">
    <source>
        <dbReference type="EMBL" id="GAA3046888.1"/>
    </source>
</evidence>
<organism evidence="9 10">
    <name type="scientific">Gordonia defluvii</name>
    <dbReference type="NCBI Taxonomy" id="283718"/>
    <lineage>
        <taxon>Bacteria</taxon>
        <taxon>Bacillati</taxon>
        <taxon>Actinomycetota</taxon>
        <taxon>Actinomycetes</taxon>
        <taxon>Mycobacteriales</taxon>
        <taxon>Gordoniaceae</taxon>
        <taxon>Gordonia</taxon>
    </lineage>
</organism>
<dbReference type="RefSeq" id="WP_290705445.1">
    <property type="nucleotide sequence ID" value="NZ_BAAAVS010000057.1"/>
</dbReference>
<comment type="catalytic activity">
    <reaction evidence="6">
        <text>orotidine 5'-phosphate + H(+) = UMP + CO2</text>
        <dbReference type="Rhea" id="RHEA:11596"/>
        <dbReference type="ChEBI" id="CHEBI:15378"/>
        <dbReference type="ChEBI" id="CHEBI:16526"/>
        <dbReference type="ChEBI" id="CHEBI:57538"/>
        <dbReference type="ChEBI" id="CHEBI:57865"/>
        <dbReference type="EC" id="4.1.1.23"/>
    </reaction>
</comment>
<dbReference type="InterPro" id="IPR011060">
    <property type="entry name" value="RibuloseP-bd_barrel"/>
</dbReference>
<dbReference type="Pfam" id="PF00215">
    <property type="entry name" value="OMPdecase"/>
    <property type="match status" value="1"/>
</dbReference>
<evidence type="ECO:0000256" key="5">
    <source>
        <dbReference type="ARBA" id="ARBA00023239"/>
    </source>
</evidence>
<dbReference type="EC" id="4.1.1.23" evidence="7"/>
<comment type="pathway">
    <text evidence="1">Pyrimidine metabolism; UMP biosynthesis via de novo pathway; UMP from orotate: step 2/2.</text>
</comment>
<comment type="similarity">
    <text evidence="2">Belongs to the OMP decarboxylase family. Type 2 subfamily.</text>
</comment>
<dbReference type="SUPFAM" id="SSF51366">
    <property type="entry name" value="Ribulose-phoshate binding barrel"/>
    <property type="match status" value="1"/>
</dbReference>
<dbReference type="Gene3D" id="3.20.20.70">
    <property type="entry name" value="Aldolase class I"/>
    <property type="match status" value="1"/>
</dbReference>
<evidence type="ECO:0000256" key="3">
    <source>
        <dbReference type="ARBA" id="ARBA00022793"/>
    </source>
</evidence>
<dbReference type="InterPro" id="IPR001754">
    <property type="entry name" value="OMPdeCOase_dom"/>
</dbReference>
<dbReference type="InterPro" id="IPR018089">
    <property type="entry name" value="OMPdecase_AS"/>
</dbReference>
<keyword evidence="4" id="KW-0665">Pyrimidine biosynthesis</keyword>
<proteinExistence type="inferred from homology"/>
<dbReference type="SMART" id="SM00934">
    <property type="entry name" value="OMPdecase"/>
    <property type="match status" value="1"/>
</dbReference>
<keyword evidence="10" id="KW-1185">Reference proteome</keyword>
<evidence type="ECO:0000259" key="8">
    <source>
        <dbReference type="SMART" id="SM00934"/>
    </source>
</evidence>
<evidence type="ECO:0000256" key="1">
    <source>
        <dbReference type="ARBA" id="ARBA00004861"/>
    </source>
</evidence>
<evidence type="ECO:0000313" key="10">
    <source>
        <dbReference type="Proteomes" id="UP001501035"/>
    </source>
</evidence>
<dbReference type="CDD" id="cd04725">
    <property type="entry name" value="OMP_decarboxylase_like"/>
    <property type="match status" value="1"/>
</dbReference>
<reference evidence="10" key="1">
    <citation type="journal article" date="2019" name="Int. J. Syst. Evol. Microbiol.">
        <title>The Global Catalogue of Microorganisms (GCM) 10K type strain sequencing project: providing services to taxonomists for standard genome sequencing and annotation.</title>
        <authorList>
            <consortium name="The Broad Institute Genomics Platform"/>
            <consortium name="The Broad Institute Genome Sequencing Center for Infectious Disease"/>
            <person name="Wu L."/>
            <person name="Ma J."/>
        </authorList>
    </citation>
    <scope>NUCLEOTIDE SEQUENCE [LARGE SCALE GENOMIC DNA]</scope>
    <source>
        <strain evidence="10">JCM 14234</strain>
    </source>
</reference>
<dbReference type="PROSITE" id="PS00156">
    <property type="entry name" value="OMPDECASE"/>
    <property type="match status" value="1"/>
</dbReference>
<dbReference type="InterPro" id="IPR011995">
    <property type="entry name" value="OMPdecase_type-2"/>
</dbReference>